<dbReference type="Pfam" id="PF18998">
    <property type="entry name" value="Flg_new_2"/>
    <property type="match status" value="2"/>
</dbReference>
<accession>T0ZMR1</accession>
<dbReference type="InterPro" id="IPR044060">
    <property type="entry name" value="Bacterial_rp_domain"/>
</dbReference>
<dbReference type="EMBL" id="AUZZ01005450">
    <property type="protein sequence ID" value="EQD49636.1"/>
    <property type="molecule type" value="Genomic_DNA"/>
</dbReference>
<dbReference type="Gene3D" id="2.60.40.10">
    <property type="entry name" value="Immunoglobulins"/>
    <property type="match status" value="1"/>
</dbReference>
<evidence type="ECO:0000259" key="2">
    <source>
        <dbReference type="PROSITE" id="PS51127"/>
    </source>
</evidence>
<name>T0ZMR1_9ZZZZ</name>
<evidence type="ECO:0000313" key="3">
    <source>
        <dbReference type="EMBL" id="EQD49636.1"/>
    </source>
</evidence>
<dbReference type="InterPro" id="IPR008964">
    <property type="entry name" value="Invasin/intimin_cell_adhesion"/>
</dbReference>
<comment type="caution">
    <text evidence="3">The sequence shown here is derived from an EMBL/GenBank/DDBJ whole genome shotgun (WGS) entry which is preliminary data.</text>
</comment>
<gene>
    <name evidence="3" type="ORF">B2A_07601</name>
</gene>
<dbReference type="AlphaFoldDB" id="T0ZMR1"/>
<evidence type="ECO:0000256" key="1">
    <source>
        <dbReference type="ARBA" id="ARBA00010116"/>
    </source>
</evidence>
<sequence>MAPNPFNVTSCETASRQIYPGNFNAHAAPLISTTTGVTLSANESRFPADGTYDSVYAIVKMLGYPLKGATVNFTVNTTNAKVYPLSSASNSRGIATSGVSSTHVGNVTVYADFANTTSNPVVIDFVPYVSFHFSLPSIMSHVPTSTIIAKINGVSYTYSTMPSYLNVSMNSTVRYNFSNILQINTTARLVFKNVTVNGVPTTSANNTVIASTNSTVVPHYTLQYYVTTAVSPSGAGTVSPSSGYFNQSQYVPISETPSGLNVFDNWTGAGSGSYTGNAASSSIVVNGAITETANYYSPINITFDISSMSGTSGTVLTVDGNNYAYSQFPFTITVSHGSTVTYSYTSPINGTSGTRYVFSSLTGCGASGQSASFTATSTCTVSASYTTQYYLTMAASPSNGGTISPSSGWYNSGAIVSINETNATNYAFEGWTGTGSVNYTGTSTTASITMDSPIFETADYHTPQTITFTTSSMAGTGTGTILTVNSKAYNASSIPLVIGIPYGGSVSYAYQSPISGSTGTQYIYNAISGCGTSAQSGSVTVTSNCTVT</sequence>
<dbReference type="Pfam" id="PF02369">
    <property type="entry name" value="Big_1"/>
    <property type="match status" value="1"/>
</dbReference>
<comment type="similarity">
    <text evidence="1">Belongs to the intimin/invasin family.</text>
</comment>
<dbReference type="SUPFAM" id="SSF49373">
    <property type="entry name" value="Invasin/intimin cell-adhesion fragments"/>
    <property type="match status" value="1"/>
</dbReference>
<reference evidence="3" key="1">
    <citation type="submission" date="2013-08" db="EMBL/GenBank/DDBJ databases">
        <authorList>
            <person name="Mendez C."/>
            <person name="Richter M."/>
            <person name="Ferrer M."/>
            <person name="Sanchez J."/>
        </authorList>
    </citation>
    <scope>NUCLEOTIDE SEQUENCE</scope>
</reference>
<reference evidence="3" key="2">
    <citation type="journal article" date="2014" name="ISME J.">
        <title>Microbial stratification in low pH oxic and suboxic macroscopic growths along an acid mine drainage.</title>
        <authorList>
            <person name="Mendez-Garcia C."/>
            <person name="Mesa V."/>
            <person name="Sprenger R.R."/>
            <person name="Richter M."/>
            <person name="Diez M.S."/>
            <person name="Solano J."/>
            <person name="Bargiela R."/>
            <person name="Golyshina O.V."/>
            <person name="Manteca A."/>
            <person name="Ramos J.L."/>
            <person name="Gallego J.R."/>
            <person name="Llorente I."/>
            <person name="Martins Dos Santos V.A."/>
            <person name="Jensen O.N."/>
            <person name="Pelaez A.I."/>
            <person name="Sanchez J."/>
            <person name="Ferrer M."/>
        </authorList>
    </citation>
    <scope>NUCLEOTIDE SEQUENCE</scope>
</reference>
<feature type="domain" description="Big-1" evidence="2">
    <location>
        <begin position="36"/>
        <end position="126"/>
    </location>
</feature>
<dbReference type="PROSITE" id="PS51127">
    <property type="entry name" value="BIG1"/>
    <property type="match status" value="1"/>
</dbReference>
<protein>
    <recommendedName>
        <fullName evidence="2">Big-1 domain-containing protein</fullName>
    </recommendedName>
</protein>
<organism evidence="3">
    <name type="scientific">mine drainage metagenome</name>
    <dbReference type="NCBI Taxonomy" id="410659"/>
    <lineage>
        <taxon>unclassified sequences</taxon>
        <taxon>metagenomes</taxon>
        <taxon>ecological metagenomes</taxon>
    </lineage>
</organism>
<proteinExistence type="inferred from homology"/>
<feature type="non-terminal residue" evidence="3">
    <location>
        <position position="548"/>
    </location>
</feature>
<dbReference type="InterPro" id="IPR003344">
    <property type="entry name" value="Big_1_dom"/>
</dbReference>
<dbReference type="InterPro" id="IPR013783">
    <property type="entry name" value="Ig-like_fold"/>
</dbReference>